<proteinExistence type="predicted"/>
<dbReference type="AlphaFoldDB" id="I7BAY5"/>
<gene>
    <name evidence="1" type="ordered locus">MHLP_04350</name>
</gene>
<accession>I7BAY5</accession>
<name>I7BAY5_MYCHA</name>
<keyword evidence="2" id="KW-1185">Reference proteome</keyword>
<dbReference type="PATRIC" id="fig|1212765.3.peg.987"/>
<dbReference type="HOGENOM" id="CLU_157200_0_0_14"/>
<dbReference type="Proteomes" id="UP000006502">
    <property type="component" value="Chromosome"/>
</dbReference>
<dbReference type="EMBL" id="CP003731">
    <property type="protein sequence ID" value="AFO52450.1"/>
    <property type="molecule type" value="Genomic_DNA"/>
</dbReference>
<evidence type="ECO:0000313" key="2">
    <source>
        <dbReference type="Proteomes" id="UP000006502"/>
    </source>
</evidence>
<dbReference type="STRING" id="1212765.MHLP_04350"/>
<dbReference type="KEGG" id="mhl:MHLP_04350"/>
<evidence type="ECO:0000313" key="1">
    <source>
        <dbReference type="EMBL" id="AFO52450.1"/>
    </source>
</evidence>
<protein>
    <submittedName>
        <fullName evidence="1">Uncharacterized protein</fullName>
    </submittedName>
</protein>
<reference evidence="2" key="2">
    <citation type="submission" date="2012-07" db="EMBL/GenBank/DDBJ databases">
        <title>Complete genome sequence of 'Candidatus Mycoplasma haemolamae'.</title>
        <authorList>
            <person name="Guimaraes A.M.S."/>
            <person name="Toth B."/>
            <person name="Santos A.P."/>
            <person name="Nascimento N.C."/>
            <person name="Sojka J.E."/>
            <person name="Messick J.B."/>
        </authorList>
    </citation>
    <scope>NUCLEOTIDE SEQUENCE [LARGE SCALE GENOMIC DNA]</scope>
    <source>
        <strain evidence="2">Purdue</strain>
    </source>
</reference>
<organism evidence="1 2">
    <name type="scientific">Mycoplasma haematolamae (strain Purdue)</name>
    <dbReference type="NCBI Taxonomy" id="1212765"/>
    <lineage>
        <taxon>Bacteria</taxon>
        <taxon>Bacillati</taxon>
        <taxon>Mycoplasmatota</taxon>
        <taxon>Mollicutes</taxon>
        <taxon>Mycoplasmataceae</taxon>
        <taxon>Mycoplasma</taxon>
    </lineage>
</organism>
<sequence length="133" mass="14992">MAISFPGIVAAAATLTAGITTNVIIVSAYQTIGTNLDLSNIPDDIITGDFDKTDKVKVRQREEYLGWKHAVLWYLYTANCNDPNKVDSKNEVHCKKHQEKYKTAPEVKNPNAKMEDLKAYYDSLTKRAEQLKK</sequence>
<reference evidence="1 2" key="1">
    <citation type="journal article" date="2012" name="J. Bacteriol.">
        <title>Genome Sequence of "Candidatus Mycoplasma haemolamae" Strain Purdue, a Red Blood Cell Pathogen of Alpacas (Vicugna pacos) and Llamas (Lama glama).</title>
        <authorList>
            <person name="Guimaraes A.M."/>
            <person name="Toth B."/>
            <person name="Santos A.P."/>
            <person name="do Nascimento N.C."/>
            <person name="Kritchevsky J.E."/>
            <person name="Messick J.B."/>
        </authorList>
    </citation>
    <scope>NUCLEOTIDE SEQUENCE [LARGE SCALE GENOMIC DNA]</scope>
    <source>
        <strain evidence="1 2">Purdue</strain>
    </source>
</reference>